<evidence type="ECO:0000313" key="2">
    <source>
        <dbReference type="Proteomes" id="UP000179860"/>
    </source>
</evidence>
<reference evidence="1" key="2">
    <citation type="submission" date="2021-06" db="EMBL/GenBank/DDBJ databases">
        <authorList>
            <person name="Rogers T.H."/>
            <person name="Ramsay J.P."/>
            <person name="Wang P."/>
            <person name="Terpolilli J."/>
        </authorList>
    </citation>
    <scope>NUCLEOTIDE SEQUENCE</scope>
    <source>
        <strain evidence="1">WSM5005</strain>
        <plasmid evidence="1">pl3WSM5005</plasmid>
    </source>
</reference>
<reference evidence="1" key="1">
    <citation type="submission" date="2016-09" db="EMBL/GenBank/DDBJ databases">
        <title>The Complete Genome of Burkholderia sprentiae wsm5005.</title>
        <authorList>
            <person name="De Meyer S."/>
            <person name="Wang P."/>
            <person name="Terpolilli J."/>
        </authorList>
    </citation>
    <scope>NUCLEOTIDE SEQUENCE</scope>
    <source>
        <strain evidence="1">WSM5005</strain>
        <plasmid evidence="1">pl3WSM5005</plasmid>
    </source>
</reference>
<sequence length="266" mass="29557">MARPRTTFTDDELRGILDAATQAQTRSPDHNAAFLDDFITGVAHATGRLYGQPTYVRLLDASGITRRPSAPTWSAAIARVRARLPSPARQTALPPPIVQPEQGQMAERLALPPGRADERNSETAEWKVRTQVAEASLSDAYRQIQRIETQRDEALRRLATADARVAENERRLREVAAEKDAVAATLTERVDALMAAEGRLAGLERHLRLQTDRLRTELSQQVSHYKNRLETAEKALDRERGQTDALRRVLGNRGPQSEDGSGRQAT</sequence>
<geneLocation type="plasmid" evidence="1 2">
    <name>pl3WSM5005</name>
</geneLocation>
<evidence type="ECO:0000313" key="1">
    <source>
        <dbReference type="EMBL" id="APA90266.1"/>
    </source>
</evidence>
<name>A0ACA8AX74_9BURK</name>
<proteinExistence type="predicted"/>
<organism evidence="1 2">
    <name type="scientific">Paraburkholderia sprentiae WSM5005</name>
    <dbReference type="NCBI Taxonomy" id="754502"/>
    <lineage>
        <taxon>Bacteria</taxon>
        <taxon>Pseudomonadati</taxon>
        <taxon>Pseudomonadota</taxon>
        <taxon>Betaproteobacteria</taxon>
        <taxon>Burkholderiales</taxon>
        <taxon>Burkholderiaceae</taxon>
        <taxon>Paraburkholderia</taxon>
    </lineage>
</organism>
<protein>
    <submittedName>
        <fullName evidence="1">Uncharacterized protein</fullName>
    </submittedName>
</protein>
<keyword evidence="1" id="KW-0614">Plasmid</keyword>
<accession>A0ACA8AX74</accession>
<keyword evidence="2" id="KW-1185">Reference proteome</keyword>
<dbReference type="EMBL" id="CP017564">
    <property type="protein sequence ID" value="APA90266.1"/>
    <property type="molecule type" value="Genomic_DNA"/>
</dbReference>
<dbReference type="Proteomes" id="UP000179860">
    <property type="component" value="Plasmid pl3WSM5005"/>
</dbReference>
<gene>
    <name evidence="1" type="ORF">BJG93_34710</name>
</gene>